<accession>A0ABP6KIP2</accession>
<dbReference type="EMBL" id="BAAAWD010000010">
    <property type="protein sequence ID" value="GAA3012598.1"/>
    <property type="molecule type" value="Genomic_DNA"/>
</dbReference>
<dbReference type="Pfam" id="PF15892">
    <property type="entry name" value="BNR_4"/>
    <property type="match status" value="1"/>
</dbReference>
<evidence type="ECO:0000313" key="2">
    <source>
        <dbReference type="Proteomes" id="UP001499930"/>
    </source>
</evidence>
<keyword evidence="2" id="KW-1185">Reference proteome</keyword>
<reference evidence="2" key="1">
    <citation type="journal article" date="2019" name="Int. J. Syst. Evol. Microbiol.">
        <title>The Global Catalogue of Microorganisms (GCM) 10K type strain sequencing project: providing services to taxonomists for standard genome sequencing and annotation.</title>
        <authorList>
            <consortium name="The Broad Institute Genomics Platform"/>
            <consortium name="The Broad Institute Genome Sequencing Center for Infectious Disease"/>
            <person name="Wu L."/>
            <person name="Ma J."/>
        </authorList>
    </citation>
    <scope>NUCLEOTIDE SEQUENCE [LARGE SCALE GENOMIC DNA]</scope>
    <source>
        <strain evidence="2">JCM 3106</strain>
    </source>
</reference>
<comment type="caution">
    <text evidence="1">The sequence shown here is derived from an EMBL/GenBank/DDBJ whole genome shotgun (WGS) entry which is preliminary data.</text>
</comment>
<protein>
    <submittedName>
        <fullName evidence="1">BNR repeat-containing protein</fullName>
    </submittedName>
</protein>
<name>A0ABP6KIP2_9ACTN</name>
<proteinExistence type="predicted"/>
<gene>
    <name evidence="1" type="ORF">GCM10017559_39500</name>
</gene>
<organism evidence="1 2">
    <name type="scientific">Streptosporangium longisporum</name>
    <dbReference type="NCBI Taxonomy" id="46187"/>
    <lineage>
        <taxon>Bacteria</taxon>
        <taxon>Bacillati</taxon>
        <taxon>Actinomycetota</taxon>
        <taxon>Actinomycetes</taxon>
        <taxon>Streptosporangiales</taxon>
        <taxon>Streptosporangiaceae</taxon>
        <taxon>Streptosporangium</taxon>
    </lineage>
</organism>
<evidence type="ECO:0000313" key="1">
    <source>
        <dbReference type="EMBL" id="GAA3012598.1"/>
    </source>
</evidence>
<sequence length="469" mass="51103">MTAGCFTEAVDAPTSRPAGPPSVGIAGHTTLDPRALYFVSYDGLVNTASYQQDGILTHGGHQYAAWYTADRRALVARRDVTGTGRPWEVVALPHRLSADDSHNTISLGVSAKDGRLHVAMDTHGNRVFYLRSVPHLAGGAGGPAWTAAAFGEVERSLCGVDLGDITYPRFLNTPRGDLQLSYRTGHSGNGWSELAEYAGGTWRRLGRWSSAAGRYTTAFGVSDTRNMYLHGIGYDTRGRLHATFTWREDARGGAVLCHPGGCSNHDTGYVHSDDEGRTWRTGDGAVAAVTGTDLLVSLDTPGHVVDPLGVDHALINQEAQAVDSQDRPHVLISHVPLRFTRCVSDFAAQRRTHGRVFHLSRRADGRWRKRELPEPLDDHGRSRLVLDRNDDAYVIMPRGRIVTASAASGWTDWRTRHDGTGLNAFGEVLVDASRVRTHDLMSIMYQEASEGTRPSALRVLDVRTAASPP</sequence>
<dbReference type="Proteomes" id="UP001499930">
    <property type="component" value="Unassembled WGS sequence"/>
</dbReference>